<evidence type="ECO:0000256" key="1">
    <source>
        <dbReference type="ARBA" id="ARBA00004801"/>
    </source>
</evidence>
<accession>A0A9P0J4B4</accession>
<keyword evidence="10" id="KW-0812">Transmembrane</keyword>
<keyword evidence="10" id="KW-0472">Membrane</keyword>
<dbReference type="GO" id="GO:0005524">
    <property type="term" value="F:ATP binding"/>
    <property type="evidence" value="ECO:0007669"/>
    <property type="project" value="UniProtKB-UniRule"/>
</dbReference>
<name>A0A9P0J4B4_APHGO</name>
<evidence type="ECO:0000256" key="10">
    <source>
        <dbReference type="SAM" id="Phobius"/>
    </source>
</evidence>
<comment type="pathway">
    <text evidence="1 9">Purine metabolism; AMP biosynthesis via salvage pathway; AMP from adenosine: step 1/1.</text>
</comment>
<evidence type="ECO:0000259" key="11">
    <source>
        <dbReference type="Pfam" id="PF00294"/>
    </source>
</evidence>
<evidence type="ECO:0000256" key="4">
    <source>
        <dbReference type="ARBA" id="ARBA00022679"/>
    </source>
</evidence>
<dbReference type="GO" id="GO:0044209">
    <property type="term" value="P:AMP salvage"/>
    <property type="evidence" value="ECO:0007669"/>
    <property type="project" value="UniProtKB-UniRule"/>
</dbReference>
<feature type="domain" description="Carbohydrate kinase PfkB" evidence="11">
    <location>
        <begin position="34"/>
        <end position="218"/>
    </location>
</feature>
<dbReference type="PRINTS" id="PR00989">
    <property type="entry name" value="ADENOKINASE"/>
</dbReference>
<comment type="function">
    <text evidence="9">ATP dependent phosphorylation of adenosine and other related nucleoside analogs to monophosphate derivatives.</text>
</comment>
<dbReference type="GO" id="GO:0004001">
    <property type="term" value="F:adenosine kinase activity"/>
    <property type="evidence" value="ECO:0007669"/>
    <property type="project" value="UniProtKB-UniRule"/>
</dbReference>
<keyword evidence="9" id="KW-0539">Nucleus</keyword>
<evidence type="ECO:0000256" key="5">
    <source>
        <dbReference type="ARBA" id="ARBA00022726"/>
    </source>
</evidence>
<evidence type="ECO:0000256" key="6">
    <source>
        <dbReference type="ARBA" id="ARBA00022741"/>
    </source>
</evidence>
<dbReference type="InterPro" id="IPR029056">
    <property type="entry name" value="Ribokinase-like"/>
</dbReference>
<keyword evidence="6 9" id="KW-0547">Nucleotide-binding</keyword>
<comment type="cofactor">
    <cofactor evidence="9">
        <name>Mg(2+)</name>
        <dbReference type="ChEBI" id="CHEBI:18420"/>
    </cofactor>
    <text evidence="9">Binds 3 Mg(2+) ions per subunit.</text>
</comment>
<dbReference type="AlphaFoldDB" id="A0A9P0J4B4"/>
<organism evidence="12 13">
    <name type="scientific">Aphis gossypii</name>
    <name type="common">Cotton aphid</name>
    <dbReference type="NCBI Taxonomy" id="80765"/>
    <lineage>
        <taxon>Eukaryota</taxon>
        <taxon>Metazoa</taxon>
        <taxon>Ecdysozoa</taxon>
        <taxon>Arthropoda</taxon>
        <taxon>Hexapoda</taxon>
        <taxon>Insecta</taxon>
        <taxon>Pterygota</taxon>
        <taxon>Neoptera</taxon>
        <taxon>Paraneoptera</taxon>
        <taxon>Hemiptera</taxon>
        <taxon>Sternorrhyncha</taxon>
        <taxon>Aphidomorpha</taxon>
        <taxon>Aphidoidea</taxon>
        <taxon>Aphididae</taxon>
        <taxon>Aphidini</taxon>
        <taxon>Aphis</taxon>
        <taxon>Aphis</taxon>
    </lineage>
</organism>
<keyword evidence="13" id="KW-1185">Reference proteome</keyword>
<dbReference type="Gene3D" id="3.40.1190.20">
    <property type="match status" value="1"/>
</dbReference>
<comment type="subunit">
    <text evidence="9">Monomer.</text>
</comment>
<dbReference type="SUPFAM" id="SSF53613">
    <property type="entry name" value="Ribokinase-like"/>
    <property type="match status" value="1"/>
</dbReference>
<evidence type="ECO:0000313" key="13">
    <source>
        <dbReference type="Proteomes" id="UP001154329"/>
    </source>
</evidence>
<evidence type="ECO:0000256" key="7">
    <source>
        <dbReference type="ARBA" id="ARBA00022777"/>
    </source>
</evidence>
<dbReference type="PANTHER" id="PTHR45769:SF3">
    <property type="entry name" value="ADENOSINE KINASE"/>
    <property type="match status" value="1"/>
</dbReference>
<evidence type="ECO:0000313" key="12">
    <source>
        <dbReference type="EMBL" id="CAH1726259.1"/>
    </source>
</evidence>
<proteinExistence type="inferred from homology"/>
<dbReference type="CDD" id="cd01168">
    <property type="entry name" value="adenosine_kinase"/>
    <property type="match status" value="1"/>
</dbReference>
<sequence length="249" mass="28197">MDHHTRIVKPGTVVGFCNPLLDMTVVGNANILKKYDLKNNDAILAGEKQMGIYEEIEKDPNVQYTAGGSGQNSLRFVQWILKKPNSAAFFGAVGEDRYSKILEREAISDGLDVKYQYHSDKSTGTCAVIITNGGKDRSLCANLSASRYYTDDQLEIPENQKIIQNAKLSHLRTVEKIARIAHKRNCLLLFNMSAAYIFETYMYSVMAVLPYVNIMIGSTEKSMFDFRKPKHLPLRISGIRQIWRQSHAR</sequence>
<dbReference type="Pfam" id="PF00294">
    <property type="entry name" value="PfkB"/>
    <property type="match status" value="1"/>
</dbReference>
<dbReference type="GO" id="GO:0006144">
    <property type="term" value="P:purine nucleobase metabolic process"/>
    <property type="evidence" value="ECO:0007669"/>
    <property type="project" value="TreeGrafter"/>
</dbReference>
<keyword evidence="8 9" id="KW-0067">ATP-binding</keyword>
<dbReference type="GO" id="GO:0005829">
    <property type="term" value="C:cytosol"/>
    <property type="evidence" value="ECO:0007669"/>
    <property type="project" value="TreeGrafter"/>
</dbReference>
<reference evidence="12" key="2">
    <citation type="submission" date="2022-10" db="EMBL/GenBank/DDBJ databases">
        <authorList>
            <consortium name="ENA_rothamsted_submissions"/>
            <consortium name="culmorum"/>
            <person name="King R."/>
        </authorList>
    </citation>
    <scope>NUCLEOTIDE SEQUENCE</scope>
</reference>
<dbReference type="GO" id="GO:0006166">
    <property type="term" value="P:purine ribonucleoside salvage"/>
    <property type="evidence" value="ECO:0007669"/>
    <property type="project" value="UniProtKB-KW"/>
</dbReference>
<keyword evidence="10" id="KW-1133">Transmembrane helix</keyword>
<dbReference type="GO" id="GO:0005634">
    <property type="term" value="C:nucleus"/>
    <property type="evidence" value="ECO:0007669"/>
    <property type="project" value="UniProtKB-SubCell"/>
</dbReference>
<dbReference type="InterPro" id="IPR001805">
    <property type="entry name" value="Adenokinase"/>
</dbReference>
<evidence type="ECO:0000256" key="3">
    <source>
        <dbReference type="ARBA" id="ARBA00012119"/>
    </source>
</evidence>
<evidence type="ECO:0000256" key="8">
    <source>
        <dbReference type="ARBA" id="ARBA00022840"/>
    </source>
</evidence>
<dbReference type="Proteomes" id="UP001154329">
    <property type="component" value="Chromosome 2"/>
</dbReference>
<keyword evidence="4 9" id="KW-0808">Transferase</keyword>
<protein>
    <recommendedName>
        <fullName evidence="3 9">Adenosine kinase</fullName>
        <shortName evidence="9">AK</shortName>
        <ecNumber evidence="3 9">2.7.1.20</ecNumber>
    </recommendedName>
    <alternativeName>
        <fullName evidence="9">Adenosine 5'-phosphotransferase</fullName>
    </alternativeName>
</protein>
<keyword evidence="9" id="KW-0460">Magnesium</keyword>
<evidence type="ECO:0000256" key="2">
    <source>
        <dbReference type="ARBA" id="ARBA00010688"/>
    </source>
</evidence>
<reference evidence="12" key="1">
    <citation type="submission" date="2022-02" db="EMBL/GenBank/DDBJ databases">
        <authorList>
            <person name="King R."/>
        </authorList>
    </citation>
    <scope>NUCLEOTIDE SEQUENCE</scope>
</reference>
<keyword evidence="7 9" id="KW-0418">Kinase</keyword>
<gene>
    <name evidence="12" type="ORF">APHIGO_LOCUS7180</name>
</gene>
<dbReference type="EC" id="2.7.1.20" evidence="3 9"/>
<comment type="subcellular location">
    <subcellularLocation>
        <location evidence="9">Nucleus</location>
    </subcellularLocation>
</comment>
<dbReference type="InterPro" id="IPR011611">
    <property type="entry name" value="PfkB_dom"/>
</dbReference>
<keyword evidence="5 9" id="KW-0660">Purine salvage</keyword>
<dbReference type="EMBL" id="OU899035">
    <property type="protein sequence ID" value="CAH1726259.1"/>
    <property type="molecule type" value="Genomic_DNA"/>
</dbReference>
<dbReference type="PANTHER" id="PTHR45769">
    <property type="entry name" value="ADENOSINE KINASE"/>
    <property type="match status" value="1"/>
</dbReference>
<comment type="catalytic activity">
    <reaction evidence="9">
        <text>adenosine + ATP = AMP + ADP + H(+)</text>
        <dbReference type="Rhea" id="RHEA:20824"/>
        <dbReference type="ChEBI" id="CHEBI:15378"/>
        <dbReference type="ChEBI" id="CHEBI:16335"/>
        <dbReference type="ChEBI" id="CHEBI:30616"/>
        <dbReference type="ChEBI" id="CHEBI:456215"/>
        <dbReference type="ChEBI" id="CHEBI:456216"/>
        <dbReference type="EC" id="2.7.1.20"/>
    </reaction>
</comment>
<evidence type="ECO:0000256" key="9">
    <source>
        <dbReference type="RuleBase" id="RU368116"/>
    </source>
</evidence>
<feature type="transmembrane region" description="Helical" evidence="10">
    <location>
        <begin position="186"/>
        <end position="212"/>
    </location>
</feature>
<comment type="similarity">
    <text evidence="2 9">Belongs to the carbohydrate kinase PfkB family.</text>
</comment>